<feature type="transmembrane region" description="Helical" evidence="8">
    <location>
        <begin position="300"/>
        <end position="320"/>
    </location>
</feature>
<gene>
    <name evidence="9" type="ORF">FC89_GL000460</name>
</gene>
<keyword evidence="7 8" id="KW-0472">Membrane</keyword>
<proteinExistence type="predicted"/>
<keyword evidence="3" id="KW-0328">Glycosyltransferase</keyword>
<dbReference type="PANTHER" id="PTHR33908:SF11">
    <property type="entry name" value="MEMBRANE PROTEIN"/>
    <property type="match status" value="1"/>
</dbReference>
<dbReference type="GO" id="GO:0016763">
    <property type="term" value="F:pentosyltransferase activity"/>
    <property type="evidence" value="ECO:0007669"/>
    <property type="project" value="TreeGrafter"/>
</dbReference>
<comment type="caution">
    <text evidence="9">The sequence shown here is derived from an EMBL/GenBank/DDBJ whole genome shotgun (WGS) entry which is preliminary data.</text>
</comment>
<evidence type="ECO:0000256" key="5">
    <source>
        <dbReference type="ARBA" id="ARBA00022692"/>
    </source>
</evidence>
<keyword evidence="6 8" id="KW-1133">Transmembrane helix</keyword>
<feature type="transmembrane region" description="Helical" evidence="8">
    <location>
        <begin position="118"/>
        <end position="134"/>
    </location>
</feature>
<dbReference type="PATRIC" id="fig|1423750.3.peg.473"/>
<feature type="transmembrane region" description="Helical" evidence="8">
    <location>
        <begin position="277"/>
        <end position="295"/>
    </location>
</feature>
<evidence type="ECO:0000313" key="10">
    <source>
        <dbReference type="Proteomes" id="UP000051451"/>
    </source>
</evidence>
<dbReference type="STRING" id="1423750.FC89_GL000460"/>
<comment type="subcellular location">
    <subcellularLocation>
        <location evidence="1">Cell membrane</location>
        <topology evidence="1">Multi-pass membrane protein</topology>
    </subcellularLocation>
</comment>
<keyword evidence="5 8" id="KW-0812">Transmembrane</keyword>
<name>A0A0R1VN70_9LACO</name>
<evidence type="ECO:0000313" key="9">
    <source>
        <dbReference type="EMBL" id="KRM07143.1"/>
    </source>
</evidence>
<feature type="transmembrane region" description="Helical" evidence="8">
    <location>
        <begin position="141"/>
        <end position="159"/>
    </location>
</feature>
<sequence>MPAVFLDESHGMYDSWSLAKYGVDSNLIHNPVYLQSYVGQGQSILYSLLARPFLGIFGYHLFIFRMPIVIVSSLTLLLLFFTFSKIFNEPKNVMFLILVIASSPWLLTTSRWGMDCNISPFPLIIGVSFILLGTTRKSHELFQSIFYLLGFLMLALTAYAYNVAWLYLPFIFPLIYILFLKKKLINWKQVIITAACSLIEILPILIFAVRSNIKSLNHTVKILFWTSPKLPLGRVNDSFIDFHHQTLLHIFINIKSFVKIMLVGSDNLPWNSIQGFGAYYLFVLPFFIIGLLSILKRRAVIDYLVFFLFISSIPTLLLVIPNFNHLMFLHFPVLLIIGIGIIETIKGENKNIMSGILLSYLCMFVFFTHEYFNQSRYLRTGWNVSTSQAIMDINAKKYKKVYFATDLDQFLLVIRDFSPVPTSPYQYQKTKENPYRVADFPKEKFLNYQKIMPVTKFAKKSLILIEQSLLPQYINVSKQYQFVKTVNIGGADYNVYQTSQTN</sequence>
<evidence type="ECO:0000256" key="6">
    <source>
        <dbReference type="ARBA" id="ARBA00022989"/>
    </source>
</evidence>
<evidence type="ECO:0000256" key="3">
    <source>
        <dbReference type="ARBA" id="ARBA00022676"/>
    </source>
</evidence>
<keyword evidence="4 9" id="KW-0808">Transferase</keyword>
<evidence type="ECO:0000256" key="2">
    <source>
        <dbReference type="ARBA" id="ARBA00022475"/>
    </source>
</evidence>
<dbReference type="Proteomes" id="UP000051451">
    <property type="component" value="Unassembled WGS sequence"/>
</dbReference>
<evidence type="ECO:0000256" key="1">
    <source>
        <dbReference type="ARBA" id="ARBA00004651"/>
    </source>
</evidence>
<dbReference type="PANTHER" id="PTHR33908">
    <property type="entry name" value="MANNOSYLTRANSFERASE YKCB-RELATED"/>
    <property type="match status" value="1"/>
</dbReference>
<keyword evidence="2" id="KW-1003">Cell membrane</keyword>
<feature type="transmembrane region" description="Helical" evidence="8">
    <location>
        <begin position="326"/>
        <end position="345"/>
    </location>
</feature>
<dbReference type="EMBL" id="AZGB01000009">
    <property type="protein sequence ID" value="KRM07143.1"/>
    <property type="molecule type" value="Genomic_DNA"/>
</dbReference>
<evidence type="ECO:0000256" key="8">
    <source>
        <dbReference type="SAM" id="Phobius"/>
    </source>
</evidence>
<feature type="transmembrane region" description="Helical" evidence="8">
    <location>
        <begin position="352"/>
        <end position="372"/>
    </location>
</feature>
<protein>
    <submittedName>
        <fullName evidence="9">Glycosyltransferase</fullName>
    </submittedName>
</protein>
<keyword evidence="10" id="KW-1185">Reference proteome</keyword>
<dbReference type="GO" id="GO:0009103">
    <property type="term" value="P:lipopolysaccharide biosynthetic process"/>
    <property type="evidence" value="ECO:0007669"/>
    <property type="project" value="UniProtKB-ARBA"/>
</dbReference>
<dbReference type="AlphaFoldDB" id="A0A0R1VN70"/>
<feature type="transmembrane region" description="Helical" evidence="8">
    <location>
        <begin position="93"/>
        <end position="112"/>
    </location>
</feature>
<reference evidence="9 10" key="1">
    <citation type="journal article" date="2015" name="Genome Announc.">
        <title>Expanding the biotechnology potential of lactobacilli through comparative genomics of 213 strains and associated genera.</title>
        <authorList>
            <person name="Sun Z."/>
            <person name="Harris H.M."/>
            <person name="McCann A."/>
            <person name="Guo C."/>
            <person name="Argimon S."/>
            <person name="Zhang W."/>
            <person name="Yang X."/>
            <person name="Jeffery I.B."/>
            <person name="Cooney J.C."/>
            <person name="Kagawa T.F."/>
            <person name="Liu W."/>
            <person name="Song Y."/>
            <person name="Salvetti E."/>
            <person name="Wrobel A."/>
            <person name="Rasinkangas P."/>
            <person name="Parkhill J."/>
            <person name="Rea M.C."/>
            <person name="O'Sullivan O."/>
            <person name="Ritari J."/>
            <person name="Douillard F.P."/>
            <person name="Paul Ross R."/>
            <person name="Yang R."/>
            <person name="Briner A.E."/>
            <person name="Felis G.E."/>
            <person name="de Vos W.M."/>
            <person name="Barrangou R."/>
            <person name="Klaenhammer T.R."/>
            <person name="Caufield P.W."/>
            <person name="Cui Y."/>
            <person name="Zhang H."/>
            <person name="O'Toole P.W."/>
        </authorList>
    </citation>
    <scope>NUCLEOTIDE SEQUENCE [LARGE SCALE GENOMIC DNA]</scope>
    <source>
        <strain evidence="9 10">DSM 18630</strain>
    </source>
</reference>
<feature type="transmembrane region" description="Helical" evidence="8">
    <location>
        <begin position="165"/>
        <end position="181"/>
    </location>
</feature>
<dbReference type="InterPro" id="IPR050297">
    <property type="entry name" value="LipidA_mod_glycosyltrf_83"/>
</dbReference>
<evidence type="ECO:0000256" key="7">
    <source>
        <dbReference type="ARBA" id="ARBA00023136"/>
    </source>
</evidence>
<evidence type="ECO:0000256" key="4">
    <source>
        <dbReference type="ARBA" id="ARBA00022679"/>
    </source>
</evidence>
<organism evidence="9 10">
    <name type="scientific">Liquorilactobacillus ghanensis DSM 18630</name>
    <dbReference type="NCBI Taxonomy" id="1423750"/>
    <lineage>
        <taxon>Bacteria</taxon>
        <taxon>Bacillati</taxon>
        <taxon>Bacillota</taxon>
        <taxon>Bacilli</taxon>
        <taxon>Lactobacillales</taxon>
        <taxon>Lactobacillaceae</taxon>
        <taxon>Liquorilactobacillus</taxon>
    </lineage>
</organism>
<feature type="transmembrane region" description="Helical" evidence="8">
    <location>
        <begin position="190"/>
        <end position="209"/>
    </location>
</feature>
<accession>A0A0R1VN70</accession>
<feature type="transmembrane region" description="Helical" evidence="8">
    <location>
        <begin position="56"/>
        <end position="81"/>
    </location>
</feature>
<dbReference type="GO" id="GO:0005886">
    <property type="term" value="C:plasma membrane"/>
    <property type="evidence" value="ECO:0007669"/>
    <property type="project" value="UniProtKB-SubCell"/>
</dbReference>